<reference evidence="1 2" key="1">
    <citation type="submission" date="2020-08" db="EMBL/GenBank/DDBJ databases">
        <title>Genomic Encyclopedia of Type Strains, Phase IV (KMG-IV): sequencing the most valuable type-strain genomes for metagenomic binning, comparative biology and taxonomic classification.</title>
        <authorList>
            <person name="Goeker M."/>
        </authorList>
    </citation>
    <scope>NUCLEOTIDE SEQUENCE [LARGE SCALE GENOMIC DNA]</scope>
    <source>
        <strain evidence="1 2">DSM 17328</strain>
    </source>
</reference>
<gene>
    <name evidence="1" type="ORF">GGQ98_002594</name>
</gene>
<name>A0A7W7B2R8_9SPHN</name>
<proteinExistence type="predicted"/>
<evidence type="ECO:0008006" key="3">
    <source>
        <dbReference type="Google" id="ProtNLM"/>
    </source>
</evidence>
<keyword evidence="2" id="KW-1185">Reference proteome</keyword>
<accession>A0A7W7B2R8</accession>
<evidence type="ECO:0000313" key="1">
    <source>
        <dbReference type="EMBL" id="MBB4632965.1"/>
    </source>
</evidence>
<protein>
    <recommendedName>
        <fullName evidence="3">DUF2093 domain-containing protein</fullName>
    </recommendedName>
</protein>
<dbReference type="EMBL" id="JACHNZ010000031">
    <property type="protein sequence ID" value="MBB4632965.1"/>
    <property type="molecule type" value="Genomic_DNA"/>
</dbReference>
<organism evidence="1 2">
    <name type="scientific">Sphingosinicella soli</name>
    <dbReference type="NCBI Taxonomy" id="333708"/>
    <lineage>
        <taxon>Bacteria</taxon>
        <taxon>Pseudomonadati</taxon>
        <taxon>Pseudomonadota</taxon>
        <taxon>Alphaproteobacteria</taxon>
        <taxon>Sphingomonadales</taxon>
        <taxon>Sphingosinicellaceae</taxon>
        <taxon>Sphingosinicella</taxon>
    </lineage>
</organism>
<evidence type="ECO:0000313" key="2">
    <source>
        <dbReference type="Proteomes" id="UP000566324"/>
    </source>
</evidence>
<dbReference type="InterPro" id="IPR018661">
    <property type="entry name" value="DUF2093"/>
</dbReference>
<dbReference type="Proteomes" id="UP000566324">
    <property type="component" value="Unassembled WGS sequence"/>
</dbReference>
<comment type="caution">
    <text evidence="1">The sequence shown here is derived from an EMBL/GenBank/DDBJ whole genome shotgun (WGS) entry which is preliminary data.</text>
</comment>
<dbReference type="Pfam" id="PF09866">
    <property type="entry name" value="DUF2093"/>
    <property type="match status" value="1"/>
</dbReference>
<dbReference type="AlphaFoldDB" id="A0A7W7B2R8"/>
<sequence length="74" mass="8226">MAMLKLGEGRPARLQYLSGSYRVLQNGDHVTCAVTGSRVPLANLRYWSHELQEAYISGEAAAARYTEMRALGRL</sequence>